<dbReference type="PANTHER" id="PTHR10668:SF103">
    <property type="entry name" value="PYRIDINE NUCLEOTIDE-DISULFIDE OXIDOREDUCTASE DOMAIN-CONTAINING PROTEIN 2"/>
    <property type="match status" value="1"/>
</dbReference>
<dbReference type="PANTHER" id="PTHR10668">
    <property type="entry name" value="PHYTOENE DEHYDROGENASE"/>
    <property type="match status" value="1"/>
</dbReference>
<sequence>MAALLRLDAARSALPRRTLAPHRRLAAAAAVAMEEWWSDWEQDGDEEAHASAPAAGLDPAGVGPWGVQWVVMGRPGPQKHAHAAHLAEVLVVPYISMGALLRQELNPASQLYRKLFITMVLVGSVCECRYEEKLENFCKLMDFVIDSTPPELRQEAHFSMVDRMKHRVEKSSFWGHLLRHVMQQGQKNMVEFFDLLLSPASKILNTWFEVRPNMDSKTKFSDVKGVDEAKAKLEEIVHYLRDPKAALEEILYQFEEKLQAEREEAARKQEE</sequence>
<dbReference type="InterPro" id="IPR027417">
    <property type="entry name" value="P-loop_NTPase"/>
</dbReference>
<dbReference type="GO" id="GO:0006508">
    <property type="term" value="P:proteolysis"/>
    <property type="evidence" value="ECO:0007669"/>
    <property type="project" value="UniProtKB-KW"/>
</dbReference>
<keyword evidence="3" id="KW-0378">Hydrolase</keyword>
<dbReference type="AlphaFoldDB" id="A0A3L6ELY4"/>
<dbReference type="ExpressionAtlas" id="A0A3L6ELY4">
    <property type="expression patterns" value="baseline and differential"/>
</dbReference>
<keyword evidence="3" id="KW-0482">Metalloprotease</keyword>
<evidence type="ECO:0000256" key="1">
    <source>
        <dbReference type="ARBA" id="ARBA00006046"/>
    </source>
</evidence>
<feature type="coiled-coil region" evidence="2">
    <location>
        <begin position="244"/>
        <end position="271"/>
    </location>
</feature>
<keyword evidence="2" id="KW-0175">Coiled coil</keyword>
<proteinExistence type="inferred from homology"/>
<keyword evidence="3" id="KW-0645">Protease</keyword>
<comment type="similarity">
    <text evidence="1">Belongs to the carotenoid/retinoid oxidoreductase family.</text>
</comment>
<gene>
    <name evidence="3" type="primary">FTSH4_0</name>
    <name evidence="3" type="ORF">Zm00014a_031827</name>
</gene>
<evidence type="ECO:0000313" key="3">
    <source>
        <dbReference type="EMBL" id="PWZ21101.1"/>
    </source>
</evidence>
<dbReference type="EMBL" id="NCVQ01000006">
    <property type="protein sequence ID" value="PWZ21101.1"/>
    <property type="molecule type" value="Genomic_DNA"/>
</dbReference>
<accession>A0A3L6ELY4</accession>
<dbReference type="GO" id="GO:0008237">
    <property type="term" value="F:metallopeptidase activity"/>
    <property type="evidence" value="ECO:0007669"/>
    <property type="project" value="UniProtKB-KW"/>
</dbReference>
<dbReference type="Gene3D" id="3.40.50.300">
    <property type="entry name" value="P-loop containing nucleotide triphosphate hydrolases"/>
    <property type="match status" value="1"/>
</dbReference>
<reference evidence="3" key="1">
    <citation type="journal article" date="2018" name="Nat. Genet.">
        <title>Extensive intraspecific gene order and gene structural variations between Mo17 and other maize genomes.</title>
        <authorList>
            <person name="Sun S."/>
            <person name="Zhou Y."/>
            <person name="Chen J."/>
            <person name="Shi J."/>
            <person name="Zhao H."/>
            <person name="Zhao H."/>
            <person name="Song W."/>
            <person name="Zhang M."/>
            <person name="Cui Y."/>
            <person name="Dong X."/>
            <person name="Liu H."/>
            <person name="Ma X."/>
            <person name="Jiao Y."/>
            <person name="Wang B."/>
            <person name="Wei X."/>
            <person name="Stein J.C."/>
            <person name="Glaubitz J.C."/>
            <person name="Lu F."/>
            <person name="Yu G."/>
            <person name="Liang C."/>
            <person name="Fengler K."/>
            <person name="Li B."/>
            <person name="Rafalski A."/>
            <person name="Schnable P.S."/>
            <person name="Ware D.H."/>
            <person name="Buckler E.S."/>
            <person name="Lai J."/>
        </authorList>
    </citation>
    <scope>NUCLEOTIDE SEQUENCE [LARGE SCALE GENOMIC DNA]</scope>
    <source>
        <tissue evidence="3">Seedling</tissue>
    </source>
</reference>
<organism evidence="3">
    <name type="scientific">Zea mays</name>
    <name type="common">Maize</name>
    <dbReference type="NCBI Taxonomy" id="4577"/>
    <lineage>
        <taxon>Eukaryota</taxon>
        <taxon>Viridiplantae</taxon>
        <taxon>Streptophyta</taxon>
        <taxon>Embryophyta</taxon>
        <taxon>Tracheophyta</taxon>
        <taxon>Spermatophyta</taxon>
        <taxon>Magnoliopsida</taxon>
        <taxon>Liliopsida</taxon>
        <taxon>Poales</taxon>
        <taxon>Poaceae</taxon>
        <taxon>PACMAD clade</taxon>
        <taxon>Panicoideae</taxon>
        <taxon>Andropogonodae</taxon>
        <taxon>Andropogoneae</taxon>
        <taxon>Tripsacinae</taxon>
        <taxon>Zea</taxon>
    </lineage>
</organism>
<name>A0A3L6ELY4_MAIZE</name>
<evidence type="ECO:0000256" key="2">
    <source>
        <dbReference type="SAM" id="Coils"/>
    </source>
</evidence>
<comment type="caution">
    <text evidence="3">The sequence shown here is derived from an EMBL/GenBank/DDBJ whole genome shotgun (WGS) entry which is preliminary data.</text>
</comment>
<dbReference type="Proteomes" id="UP000251960">
    <property type="component" value="Chromosome 5"/>
</dbReference>
<protein>
    <submittedName>
        <fullName evidence="3">ATP-dependent zinc metalloprotease FTSH 4, mitochondrial</fullName>
    </submittedName>
</protein>